<dbReference type="OrthoDB" id="1166723at2759"/>
<evidence type="ECO:0000313" key="1">
    <source>
        <dbReference type="EMBL" id="PON70947.1"/>
    </source>
</evidence>
<organism evidence="1 2">
    <name type="scientific">Parasponia andersonii</name>
    <name type="common">Sponia andersonii</name>
    <dbReference type="NCBI Taxonomy" id="3476"/>
    <lineage>
        <taxon>Eukaryota</taxon>
        <taxon>Viridiplantae</taxon>
        <taxon>Streptophyta</taxon>
        <taxon>Embryophyta</taxon>
        <taxon>Tracheophyta</taxon>
        <taxon>Spermatophyta</taxon>
        <taxon>Magnoliopsida</taxon>
        <taxon>eudicotyledons</taxon>
        <taxon>Gunneridae</taxon>
        <taxon>Pentapetalae</taxon>
        <taxon>rosids</taxon>
        <taxon>fabids</taxon>
        <taxon>Rosales</taxon>
        <taxon>Cannabaceae</taxon>
        <taxon>Parasponia</taxon>
    </lineage>
</organism>
<evidence type="ECO:0000313" key="2">
    <source>
        <dbReference type="Proteomes" id="UP000237105"/>
    </source>
</evidence>
<gene>
    <name evidence="1" type="ORF">PanWU01x14_076570</name>
</gene>
<comment type="caution">
    <text evidence="1">The sequence shown here is derived from an EMBL/GenBank/DDBJ whole genome shotgun (WGS) entry which is preliminary data.</text>
</comment>
<reference evidence="2" key="1">
    <citation type="submission" date="2016-06" db="EMBL/GenBank/DDBJ databases">
        <title>Parallel loss of symbiosis genes in relatives of nitrogen-fixing non-legume Parasponia.</title>
        <authorList>
            <person name="Van Velzen R."/>
            <person name="Holmer R."/>
            <person name="Bu F."/>
            <person name="Rutten L."/>
            <person name="Van Zeijl A."/>
            <person name="Liu W."/>
            <person name="Santuari L."/>
            <person name="Cao Q."/>
            <person name="Sharma T."/>
            <person name="Shen D."/>
            <person name="Roswanjaya Y."/>
            <person name="Wardhani T."/>
            <person name="Kalhor M.S."/>
            <person name="Jansen J."/>
            <person name="Van den Hoogen J."/>
            <person name="Gungor B."/>
            <person name="Hartog M."/>
            <person name="Hontelez J."/>
            <person name="Verver J."/>
            <person name="Yang W.-C."/>
            <person name="Schijlen E."/>
            <person name="Repin R."/>
            <person name="Schilthuizen M."/>
            <person name="Schranz E."/>
            <person name="Heidstra R."/>
            <person name="Miyata K."/>
            <person name="Fedorova E."/>
            <person name="Kohlen W."/>
            <person name="Bisseling T."/>
            <person name="Smit S."/>
            <person name="Geurts R."/>
        </authorList>
    </citation>
    <scope>NUCLEOTIDE SEQUENCE [LARGE SCALE GENOMIC DNA]</scope>
    <source>
        <strain evidence="2">cv. WU1-14</strain>
    </source>
</reference>
<dbReference type="Proteomes" id="UP000237105">
    <property type="component" value="Unassembled WGS sequence"/>
</dbReference>
<dbReference type="AlphaFoldDB" id="A0A2P5DCD5"/>
<dbReference type="EMBL" id="JXTB01000047">
    <property type="protein sequence ID" value="PON70947.1"/>
    <property type="molecule type" value="Genomic_DNA"/>
</dbReference>
<proteinExistence type="predicted"/>
<protein>
    <submittedName>
        <fullName evidence="1">Uncharacterized protein</fullName>
    </submittedName>
</protein>
<sequence>MLRDCSYKKFGSWRIRLTRKQKRLSSLYDQSSYPGVMHEIKRLEQEIGVLLHREELYWQQRSRVEWLSFGDRNSKYFHAKASRRKRKNAINRL</sequence>
<name>A0A2P5DCD5_PARAD</name>
<accession>A0A2P5DCD5</accession>
<keyword evidence="2" id="KW-1185">Reference proteome</keyword>